<dbReference type="PRINTS" id="PR00509">
    <property type="entry name" value="PGMPMM"/>
</dbReference>
<dbReference type="SUPFAM" id="SSF53738">
    <property type="entry name" value="Phosphoglucomutase, first 3 domains"/>
    <property type="match status" value="3"/>
</dbReference>
<dbReference type="Gene3D" id="3.30.310.50">
    <property type="entry name" value="Alpha-D-phosphohexomutase, C-terminal domain"/>
    <property type="match status" value="1"/>
</dbReference>
<comment type="similarity">
    <text evidence="1">Belongs to the phosphohexose mutase family.</text>
</comment>
<keyword evidence="5" id="KW-0413">Isomerase</keyword>
<dbReference type="InterPro" id="IPR016055">
    <property type="entry name" value="A-D-PHexomutase_a/b/a-I/II/III"/>
</dbReference>
<reference evidence="9 10" key="1">
    <citation type="journal article" date="2018" name="J. Allergy Clin. Immunol.">
        <title>High-quality assembly of Dermatophagoides pteronyssinus genome and transcriptome reveals a wide range of novel allergens.</title>
        <authorList>
            <person name="Liu X.Y."/>
            <person name="Yang K.Y."/>
            <person name="Wang M.Q."/>
            <person name="Kwok J.S."/>
            <person name="Zeng X."/>
            <person name="Yang Z."/>
            <person name="Xiao X.J."/>
            <person name="Lau C.P."/>
            <person name="Li Y."/>
            <person name="Huang Z.M."/>
            <person name="Ba J.G."/>
            <person name="Yim A.K."/>
            <person name="Ouyang C.Y."/>
            <person name="Ngai S.M."/>
            <person name="Chan T.F."/>
            <person name="Leung E.L."/>
            <person name="Liu L."/>
            <person name="Liu Z.G."/>
            <person name="Tsui S.K."/>
        </authorList>
    </citation>
    <scope>NUCLEOTIDE SEQUENCE [LARGE SCALE GENOMIC DNA]</scope>
    <source>
        <strain evidence="9">Derp</strain>
    </source>
</reference>
<dbReference type="InterPro" id="IPR036900">
    <property type="entry name" value="A-D-PHexomutase_C_sf"/>
</dbReference>
<evidence type="ECO:0000259" key="8">
    <source>
        <dbReference type="Pfam" id="PF02880"/>
    </source>
</evidence>
<evidence type="ECO:0000259" key="7">
    <source>
        <dbReference type="Pfam" id="PF02879"/>
    </source>
</evidence>
<evidence type="ECO:0000256" key="1">
    <source>
        <dbReference type="ARBA" id="ARBA00010231"/>
    </source>
</evidence>
<evidence type="ECO:0000313" key="10">
    <source>
        <dbReference type="Proteomes" id="UP000887458"/>
    </source>
</evidence>
<dbReference type="Pfam" id="PF02880">
    <property type="entry name" value="PGM_PMM_III"/>
    <property type="match status" value="1"/>
</dbReference>
<feature type="domain" description="Alpha-D-phosphohexomutase alpha/beta/alpha" evidence="6">
    <location>
        <begin position="60"/>
        <end position="198"/>
    </location>
</feature>
<dbReference type="InterPro" id="IPR005845">
    <property type="entry name" value="A-D-PHexomutase_a/b/a-II"/>
</dbReference>
<keyword evidence="10" id="KW-1185">Reference proteome</keyword>
<dbReference type="Proteomes" id="UP000887458">
    <property type="component" value="Unassembled WGS sequence"/>
</dbReference>
<keyword evidence="4" id="KW-0460">Magnesium</keyword>
<dbReference type="PANTHER" id="PTHR45745:SF1">
    <property type="entry name" value="PHOSPHOGLUCOMUTASE 2B-RELATED"/>
    <property type="match status" value="1"/>
</dbReference>
<dbReference type="CDD" id="cd05799">
    <property type="entry name" value="PGM2"/>
    <property type="match status" value="1"/>
</dbReference>
<reference evidence="9 10" key="2">
    <citation type="journal article" date="2022" name="Mol. Biol. Evol.">
        <title>Comparative Genomics Reveals Insights into the Divergent Evolution of Astigmatic Mites and Household Pest Adaptations.</title>
        <authorList>
            <person name="Xiong Q."/>
            <person name="Wan A.T."/>
            <person name="Liu X."/>
            <person name="Fung C.S."/>
            <person name="Xiao X."/>
            <person name="Malainual N."/>
            <person name="Hou J."/>
            <person name="Wang L."/>
            <person name="Wang M."/>
            <person name="Yang K.Y."/>
            <person name="Cui Y."/>
            <person name="Leung E.L."/>
            <person name="Nong W."/>
            <person name="Shin S.K."/>
            <person name="Au S.W."/>
            <person name="Jeong K.Y."/>
            <person name="Chew F.T."/>
            <person name="Hui J.H."/>
            <person name="Leung T.F."/>
            <person name="Tungtrongchitr A."/>
            <person name="Zhong N."/>
            <person name="Liu Z."/>
            <person name="Tsui S.K."/>
        </authorList>
    </citation>
    <scope>NUCLEOTIDE SEQUENCE [LARGE SCALE GENOMIC DNA]</scope>
    <source>
        <strain evidence="9">Derp</strain>
    </source>
</reference>
<protein>
    <submittedName>
        <fullName evidence="9">Phosphoglucomutase-2</fullName>
    </submittedName>
</protein>
<feature type="domain" description="Alpha-D-phosphohexomutase alpha/beta/alpha" evidence="7">
    <location>
        <begin position="236"/>
        <end position="334"/>
    </location>
</feature>
<dbReference type="InterPro" id="IPR005841">
    <property type="entry name" value="Alpha-D-phosphohexomutase_SF"/>
</dbReference>
<dbReference type="SUPFAM" id="SSF55957">
    <property type="entry name" value="Phosphoglucomutase, C-terminal domain"/>
    <property type="match status" value="1"/>
</dbReference>
<feature type="domain" description="Alpha-D-phosphohexomutase alpha/beta/alpha" evidence="8">
    <location>
        <begin position="347"/>
        <end position="491"/>
    </location>
</feature>
<organism evidence="9 10">
    <name type="scientific">Dermatophagoides pteronyssinus</name>
    <name type="common">European house dust mite</name>
    <dbReference type="NCBI Taxonomy" id="6956"/>
    <lineage>
        <taxon>Eukaryota</taxon>
        <taxon>Metazoa</taxon>
        <taxon>Ecdysozoa</taxon>
        <taxon>Arthropoda</taxon>
        <taxon>Chelicerata</taxon>
        <taxon>Arachnida</taxon>
        <taxon>Acari</taxon>
        <taxon>Acariformes</taxon>
        <taxon>Sarcoptiformes</taxon>
        <taxon>Astigmata</taxon>
        <taxon>Psoroptidia</taxon>
        <taxon>Analgoidea</taxon>
        <taxon>Pyroglyphidae</taxon>
        <taxon>Dermatophagoidinae</taxon>
        <taxon>Dermatophagoides</taxon>
    </lineage>
</organism>
<accession>A0ABQ8JXD2</accession>
<evidence type="ECO:0000256" key="4">
    <source>
        <dbReference type="ARBA" id="ARBA00022842"/>
    </source>
</evidence>
<dbReference type="PANTHER" id="PTHR45745">
    <property type="entry name" value="PHOSPHOMANNOMUTASE 45A"/>
    <property type="match status" value="1"/>
</dbReference>
<keyword evidence="2" id="KW-0597">Phosphoprotein</keyword>
<dbReference type="Pfam" id="PF02879">
    <property type="entry name" value="PGM_PMM_II"/>
    <property type="match status" value="1"/>
</dbReference>
<dbReference type="InterPro" id="IPR005844">
    <property type="entry name" value="A-D-PHexomutase_a/b/a-I"/>
</dbReference>
<comment type="caution">
    <text evidence="9">The sequence shown here is derived from an EMBL/GenBank/DDBJ whole genome shotgun (WGS) entry which is preliminary data.</text>
</comment>
<name>A0ABQ8JXD2_DERPT</name>
<evidence type="ECO:0000313" key="9">
    <source>
        <dbReference type="EMBL" id="KAH9427075.1"/>
    </source>
</evidence>
<evidence type="ECO:0000259" key="6">
    <source>
        <dbReference type="Pfam" id="PF02878"/>
    </source>
</evidence>
<gene>
    <name evidence="9" type="primary">PGM2</name>
    <name evidence="9" type="ORF">DERP_014334</name>
</gene>
<dbReference type="InterPro" id="IPR005846">
    <property type="entry name" value="A-D-PHexomutase_a/b/a-III"/>
</dbReference>
<evidence type="ECO:0000256" key="2">
    <source>
        <dbReference type="ARBA" id="ARBA00022553"/>
    </source>
</evidence>
<dbReference type="Gene3D" id="3.40.120.10">
    <property type="entry name" value="Alpha-D-Glucose-1,6-Bisphosphate, subunit A, domain 3"/>
    <property type="match status" value="3"/>
</dbReference>
<evidence type="ECO:0000256" key="5">
    <source>
        <dbReference type="ARBA" id="ARBA00023235"/>
    </source>
</evidence>
<sequence length="628" mass="72216">MVNYQLTNSMKTNIEKFPTELKEKVLNWLEWDKDVQTWYEIAKLVESNEIERLSKLLLERQCFGTAGIRGIMEPGFNGLNKLVIVQTSQGLAKYVKTLPTTATELLVVIGFDGRHNSYDFARLTTNIFRHAGFKVALFSKVVPTPFVAFATKLLNASTGIMITSSHNPKVYNGYKVYGNNGAQILSPHDKNIQNSILANLKPWNNEIWNISNDFNYDGIQIFDPLRQVSQQYYFQLMKCSTRLDLVKKSDLKITYTALHGVGHDYMAKMFEEFGFKNHYPVESQKMPDPEFPTVHFPNPEEGQGVFDESYKTAQQTGSTLIFAVDPDSDRFCMGEKQNDNEWRIFNGNEIGALLGWWIWNEFCLSKQDNKKTTDCYMISSAVSSKILETYSKKEGFNFIETLTGFKWMANIAYDLEKEGKQVLLCFEEAIGFMANIYMFVLFVFHLPNKVGTNVYDKDGISAMATMLQLAAYLHSNGKTFRDKLNEIYQTYGFHYSLNSYYLCYDNNKIEQIFNRMSNIDGPNSYIKQINGIKVIRVRDLVRGFDSKTDDQKATLPQNNMLTFYFENGSVITLRTSGTEPKIKYYSEIIARPDESDWEKIKNDHQKLIETCVELLLQPNLNGLIAKKD</sequence>
<dbReference type="EMBL" id="NJHN03000001">
    <property type="protein sequence ID" value="KAH9427075.1"/>
    <property type="molecule type" value="Genomic_DNA"/>
</dbReference>
<evidence type="ECO:0000256" key="3">
    <source>
        <dbReference type="ARBA" id="ARBA00022723"/>
    </source>
</evidence>
<dbReference type="Pfam" id="PF02878">
    <property type="entry name" value="PGM_PMM_I"/>
    <property type="match status" value="1"/>
</dbReference>
<keyword evidence="3" id="KW-0479">Metal-binding</keyword>
<proteinExistence type="inferred from homology"/>